<protein>
    <recommendedName>
        <fullName evidence="4">Heavy metal transporter</fullName>
    </recommendedName>
</protein>
<proteinExistence type="predicted"/>
<sequence>MTAIRRVLVALVITALVMTGIVVGLWALYAWNKEPMPLGDQCSASVADMTVSVTTEQAENLSMIVGVATQRGLAPRASTIAIATAYQESGIRNLTYGDRDSLGLFQQRPSQGWGSPTEVRDPYHASNRFYDALVKVPDWRNGDVNDVAQEVQRSGHPNGYAKHVENARRLASALTGETPASFTCRVFDPPTGDPEGLATFLERTLPASSRVTRTADEVTIEAESAQLAWSAASLSVANHHRFGLAGVDVAGRTWTPSSRELATWEGEPTGGTTVVVRFDVRPTPTPTP</sequence>
<keyword evidence="1" id="KW-1133">Transmembrane helix</keyword>
<organism evidence="2 3">
    <name type="scientific">Propioniciclava sinopodophylli</name>
    <dbReference type="NCBI Taxonomy" id="1837344"/>
    <lineage>
        <taxon>Bacteria</taxon>
        <taxon>Bacillati</taxon>
        <taxon>Actinomycetota</taxon>
        <taxon>Actinomycetes</taxon>
        <taxon>Propionibacteriales</taxon>
        <taxon>Propionibacteriaceae</taxon>
        <taxon>Propioniciclava</taxon>
    </lineage>
</organism>
<keyword evidence="1" id="KW-0472">Membrane</keyword>
<dbReference type="EMBL" id="SDMQ01000002">
    <property type="protein sequence ID" value="TBT87398.1"/>
    <property type="molecule type" value="Genomic_DNA"/>
</dbReference>
<name>A0A4Q9KG40_9ACTN</name>
<dbReference type="RefSeq" id="WP_131167184.1">
    <property type="nucleotide sequence ID" value="NZ_SDMQ01000002.1"/>
</dbReference>
<keyword evidence="3" id="KW-1185">Reference proteome</keyword>
<keyword evidence="1" id="KW-0812">Transmembrane</keyword>
<comment type="caution">
    <text evidence="2">The sequence shown here is derived from an EMBL/GenBank/DDBJ whole genome shotgun (WGS) entry which is preliminary data.</text>
</comment>
<evidence type="ECO:0000313" key="2">
    <source>
        <dbReference type="EMBL" id="TBT87398.1"/>
    </source>
</evidence>
<reference evidence="2 3" key="1">
    <citation type="submission" date="2019-01" db="EMBL/GenBank/DDBJ databases">
        <title>Lactibacter flavus gen. nov., sp. nov., a novel bacterium of the family Propionibacteriaceae isolated from raw milk and dairy products.</title>
        <authorList>
            <person name="Huptas C."/>
            <person name="Wenning M."/>
            <person name="Breitenwieser F."/>
            <person name="Doll E."/>
            <person name="Von Neubeck M."/>
            <person name="Busse H.-J."/>
            <person name="Scherer S."/>
        </authorList>
    </citation>
    <scope>NUCLEOTIDE SEQUENCE [LARGE SCALE GENOMIC DNA]</scope>
    <source>
        <strain evidence="2 3">KCTC 33808</strain>
    </source>
</reference>
<accession>A0A4Q9KG40</accession>
<dbReference type="OrthoDB" id="5171895at2"/>
<gene>
    <name evidence="2" type="ORF">ET989_03580</name>
</gene>
<evidence type="ECO:0008006" key="4">
    <source>
        <dbReference type="Google" id="ProtNLM"/>
    </source>
</evidence>
<evidence type="ECO:0000256" key="1">
    <source>
        <dbReference type="SAM" id="Phobius"/>
    </source>
</evidence>
<evidence type="ECO:0000313" key="3">
    <source>
        <dbReference type="Proteomes" id="UP000292373"/>
    </source>
</evidence>
<feature type="transmembrane region" description="Helical" evidence="1">
    <location>
        <begin position="7"/>
        <end position="31"/>
    </location>
</feature>
<dbReference type="AlphaFoldDB" id="A0A4Q9KG40"/>
<dbReference type="Proteomes" id="UP000292373">
    <property type="component" value="Unassembled WGS sequence"/>
</dbReference>